<keyword evidence="3" id="KW-1185">Reference proteome</keyword>
<dbReference type="EMBL" id="CP143807">
    <property type="protein sequence ID" value="WVO20036.1"/>
    <property type="molecule type" value="Genomic_DNA"/>
</dbReference>
<protein>
    <recommendedName>
        <fullName evidence="4">Secreted protein</fullName>
    </recommendedName>
</protein>
<evidence type="ECO:0008006" key="4">
    <source>
        <dbReference type="Google" id="ProtNLM"/>
    </source>
</evidence>
<evidence type="ECO:0000256" key="1">
    <source>
        <dbReference type="SAM" id="SignalP"/>
    </source>
</evidence>
<evidence type="ECO:0000313" key="3">
    <source>
        <dbReference type="Proteomes" id="UP001432216"/>
    </source>
</evidence>
<gene>
    <name evidence="2" type="ORF">IAS62_001326</name>
</gene>
<evidence type="ECO:0000313" key="2">
    <source>
        <dbReference type="EMBL" id="WVO20036.1"/>
    </source>
</evidence>
<feature type="chain" id="PRO_5045427872" description="Secreted protein" evidence="1">
    <location>
        <begin position="24"/>
        <end position="141"/>
    </location>
</feature>
<reference evidence="2 3" key="1">
    <citation type="submission" date="2024-01" db="EMBL/GenBank/DDBJ databases">
        <title>Comparative genomics of Cryptococcus and Kwoniella reveals pathogenesis evolution and contrasting modes of karyotype evolution via chromosome fusion or intercentromeric recombination.</title>
        <authorList>
            <person name="Coelho M.A."/>
            <person name="David-Palma M."/>
            <person name="Shea T."/>
            <person name="Bowers K."/>
            <person name="McGinley-Smith S."/>
            <person name="Mohammad A.W."/>
            <person name="Gnirke A."/>
            <person name="Yurkov A.M."/>
            <person name="Nowrousian M."/>
            <person name="Sun S."/>
            <person name="Cuomo C.A."/>
            <person name="Heitman J."/>
        </authorList>
    </citation>
    <scope>NUCLEOTIDE SEQUENCE [LARGE SCALE GENOMIC DNA]</scope>
    <source>
        <strain evidence="2 3">7685027</strain>
    </source>
</reference>
<dbReference type="RefSeq" id="XP_064719276.1">
    <property type="nucleotide sequence ID" value="XM_064863204.1"/>
</dbReference>
<dbReference type="GeneID" id="89988101"/>
<organism evidence="2 3">
    <name type="scientific">Cryptococcus decagattii</name>
    <dbReference type="NCBI Taxonomy" id="1859122"/>
    <lineage>
        <taxon>Eukaryota</taxon>
        <taxon>Fungi</taxon>
        <taxon>Dikarya</taxon>
        <taxon>Basidiomycota</taxon>
        <taxon>Agaricomycotina</taxon>
        <taxon>Tremellomycetes</taxon>
        <taxon>Tremellales</taxon>
        <taxon>Cryptococcaceae</taxon>
        <taxon>Cryptococcus</taxon>
        <taxon>Cryptococcus gattii species complex</taxon>
    </lineage>
</organism>
<feature type="signal peptide" evidence="1">
    <location>
        <begin position="1"/>
        <end position="23"/>
    </location>
</feature>
<sequence>MKLGRRKLICLLVDLSLSFAVAAWNDLLPSLRRWWLVIDDVGSGHLHRKFSEVEGSHRTALCLAASHTDNHWTPGHSVKIKFTDFAASDFFANTGPPKELSVTQWYITQRVHAFTHAKPELSISSPHQGTGFSYPLNQNCK</sequence>
<keyword evidence="1" id="KW-0732">Signal</keyword>
<proteinExistence type="predicted"/>
<name>A0ABZ2ANB4_9TREE</name>
<accession>A0ABZ2ANB4</accession>
<dbReference type="Proteomes" id="UP001432216">
    <property type="component" value="Chromosome 2"/>
</dbReference>